<dbReference type="PANTHER" id="PTHR45846">
    <property type="entry name" value="TRNA-DIHYDROURIDINE(47) SYNTHASE [NAD(P)(+)]-LIKE"/>
    <property type="match status" value="1"/>
</dbReference>
<dbReference type="GO" id="GO:0003723">
    <property type="term" value="F:RNA binding"/>
    <property type="evidence" value="ECO:0007669"/>
    <property type="project" value="TreeGrafter"/>
</dbReference>
<dbReference type="STRING" id="133381.A0A2T9ZCN2"/>
<dbReference type="EMBL" id="MBFS01000500">
    <property type="protein sequence ID" value="PVV02341.1"/>
    <property type="molecule type" value="Genomic_DNA"/>
</dbReference>
<accession>A0A2T9ZCN2</accession>
<reference evidence="1 2" key="1">
    <citation type="journal article" date="2018" name="MBio">
        <title>Comparative Genomics Reveals the Core Gene Toolbox for the Fungus-Insect Symbiosis.</title>
        <authorList>
            <person name="Wang Y."/>
            <person name="Stata M."/>
            <person name="Wang W."/>
            <person name="Stajich J.E."/>
            <person name="White M.M."/>
            <person name="Moncalvo J.M."/>
        </authorList>
    </citation>
    <scope>NUCLEOTIDE SEQUENCE [LARGE SCALE GENOMIC DNA]</scope>
    <source>
        <strain evidence="1 2">SC-DP-2</strain>
    </source>
</reference>
<name>A0A2T9ZCN2_9FUNG</name>
<dbReference type="Proteomes" id="UP000245609">
    <property type="component" value="Unassembled WGS sequence"/>
</dbReference>
<dbReference type="PANTHER" id="PTHR45846:SF1">
    <property type="entry name" value="TRNA-DIHYDROURIDINE(47) SYNTHASE [NAD(P)(+)]-LIKE"/>
    <property type="match status" value="1"/>
</dbReference>
<evidence type="ECO:0000313" key="1">
    <source>
        <dbReference type="EMBL" id="PVV02341.1"/>
    </source>
</evidence>
<feature type="non-terminal residue" evidence="1">
    <location>
        <position position="1"/>
    </location>
</feature>
<gene>
    <name evidence="1" type="ORF">BB560_003207</name>
</gene>
<dbReference type="OrthoDB" id="259935at2759"/>
<dbReference type="GO" id="GO:0017150">
    <property type="term" value="F:tRNA dihydrouridine synthase activity"/>
    <property type="evidence" value="ECO:0007669"/>
    <property type="project" value="TreeGrafter"/>
</dbReference>
<evidence type="ECO:0000313" key="2">
    <source>
        <dbReference type="Proteomes" id="UP000245609"/>
    </source>
</evidence>
<sequence length="85" mass="9927">GIHHTRRYLCEWQSFLCRYVPAGLLEVLPAKLNERPPRYYGRDDLETLMASTNVNDWIKISEMMLGPAPENFKFVPKHKSNSYEG</sequence>
<comment type="caution">
    <text evidence="1">The sequence shown here is derived from an EMBL/GenBank/DDBJ whole genome shotgun (WGS) entry which is preliminary data.</text>
</comment>
<protein>
    <submittedName>
        <fullName evidence="1">Uncharacterized protein</fullName>
    </submittedName>
</protein>
<organism evidence="1 2">
    <name type="scientific">Smittium megazygosporum</name>
    <dbReference type="NCBI Taxonomy" id="133381"/>
    <lineage>
        <taxon>Eukaryota</taxon>
        <taxon>Fungi</taxon>
        <taxon>Fungi incertae sedis</taxon>
        <taxon>Zoopagomycota</taxon>
        <taxon>Kickxellomycotina</taxon>
        <taxon>Harpellomycetes</taxon>
        <taxon>Harpellales</taxon>
        <taxon>Legeriomycetaceae</taxon>
        <taxon>Smittium</taxon>
    </lineage>
</organism>
<keyword evidence="2" id="KW-1185">Reference proteome</keyword>
<proteinExistence type="predicted"/>
<dbReference type="AlphaFoldDB" id="A0A2T9ZCN2"/>